<keyword evidence="5" id="KW-1185">Reference proteome</keyword>
<dbReference type="PANTHER" id="PTHR43546">
    <property type="entry name" value="UPF0173 METAL-DEPENDENT HYDROLASE MJ1163-RELATED"/>
    <property type="match status" value="1"/>
</dbReference>
<dbReference type="NCBIfam" id="NF001911">
    <property type="entry name" value="PRK00685.1"/>
    <property type="match status" value="1"/>
</dbReference>
<dbReference type="Proteomes" id="UP000184076">
    <property type="component" value="Unassembled WGS sequence"/>
</dbReference>
<dbReference type="AlphaFoldDB" id="A0A1M5B8E3"/>
<proteinExistence type="inferred from homology"/>
<dbReference type="InterPro" id="IPR022877">
    <property type="entry name" value="UPF0173"/>
</dbReference>
<evidence type="ECO:0000256" key="2">
    <source>
        <dbReference type="HAMAP-Rule" id="MF_00457"/>
    </source>
</evidence>
<dbReference type="Gene3D" id="3.60.15.10">
    <property type="entry name" value="Ribonuclease Z/Hydroxyacylglutathione hydrolase-like"/>
    <property type="match status" value="1"/>
</dbReference>
<feature type="domain" description="Metallo-beta-lactamase" evidence="3">
    <location>
        <begin position="9"/>
        <end position="190"/>
    </location>
</feature>
<dbReference type="HAMAP" id="MF_00457">
    <property type="entry name" value="UPF0173"/>
    <property type="match status" value="1"/>
</dbReference>
<evidence type="ECO:0000259" key="3">
    <source>
        <dbReference type="SMART" id="SM00849"/>
    </source>
</evidence>
<dbReference type="InterPro" id="IPR001279">
    <property type="entry name" value="Metallo-B-lactamas"/>
</dbReference>
<dbReference type="OrthoDB" id="9789133at2"/>
<dbReference type="STRING" id="1121391.SAMN02745206_01884"/>
<dbReference type="GO" id="GO:0016787">
    <property type="term" value="F:hydrolase activity"/>
    <property type="evidence" value="ECO:0007669"/>
    <property type="project" value="UniProtKB-UniRule"/>
</dbReference>
<dbReference type="PANTHER" id="PTHR43546:SF3">
    <property type="entry name" value="UPF0173 METAL-DEPENDENT HYDROLASE MJ1163"/>
    <property type="match status" value="1"/>
</dbReference>
<comment type="similarity">
    <text evidence="2">Belongs to the UPF0173 family.</text>
</comment>
<accession>A0A1M5B8E3</accession>
<dbReference type="InterPro" id="IPR050114">
    <property type="entry name" value="UPF0173_UPF0282_UlaG_hydrolase"/>
</dbReference>
<dbReference type="SMART" id="SM00849">
    <property type="entry name" value="Lactamase_B"/>
    <property type="match status" value="1"/>
</dbReference>
<dbReference type="RefSeq" id="WP_073038730.1">
    <property type="nucleotide sequence ID" value="NZ_FQVB01000016.1"/>
</dbReference>
<keyword evidence="1 2" id="KW-0378">Hydrolase</keyword>
<protein>
    <recommendedName>
        <fullName evidence="2">UPF0173 metal-dependent hydrolase SAMN02745206_01884</fullName>
    </recommendedName>
</protein>
<dbReference type="Pfam" id="PF12706">
    <property type="entry name" value="Lactamase_B_2"/>
    <property type="match status" value="1"/>
</dbReference>
<gene>
    <name evidence="4" type="ORF">SAMN02745206_01884</name>
</gene>
<dbReference type="EMBL" id="FQVB01000016">
    <property type="protein sequence ID" value="SHF38567.1"/>
    <property type="molecule type" value="Genomic_DNA"/>
</dbReference>
<sequence>MSVRVTWYSHACLHIDVNGTHLLVDPFLTGNPLAAASADQVPADYIFVSHGHGDHLGDTVAIAKRTGATVISNFEIHNWLAAQGLQKLHPHHIGGGSNHPWGRVKLTIAHHGSALPDGSYGGNPCGFLFTVDGKKIYHACDTGLFYDMKLIGEEGIDLAVLPIGDNFTMGPDDALRAVKLLEPKKVLPIHYDTFDIIKQDPAAWKERVEKETSAHVALLKPGESLEL</sequence>
<name>A0A1M5B8E3_9BACT</name>
<evidence type="ECO:0000313" key="4">
    <source>
        <dbReference type="EMBL" id="SHF38567.1"/>
    </source>
</evidence>
<dbReference type="InterPro" id="IPR036866">
    <property type="entry name" value="RibonucZ/Hydroxyglut_hydro"/>
</dbReference>
<evidence type="ECO:0000313" key="5">
    <source>
        <dbReference type="Proteomes" id="UP000184076"/>
    </source>
</evidence>
<organism evidence="4 5">
    <name type="scientific">Desulfacinum infernum DSM 9756</name>
    <dbReference type="NCBI Taxonomy" id="1121391"/>
    <lineage>
        <taxon>Bacteria</taxon>
        <taxon>Pseudomonadati</taxon>
        <taxon>Thermodesulfobacteriota</taxon>
        <taxon>Syntrophobacteria</taxon>
        <taxon>Syntrophobacterales</taxon>
        <taxon>Syntrophobacteraceae</taxon>
        <taxon>Desulfacinum</taxon>
    </lineage>
</organism>
<dbReference type="SUPFAM" id="SSF56281">
    <property type="entry name" value="Metallo-hydrolase/oxidoreductase"/>
    <property type="match status" value="1"/>
</dbReference>
<reference evidence="5" key="1">
    <citation type="submission" date="2016-11" db="EMBL/GenBank/DDBJ databases">
        <authorList>
            <person name="Varghese N."/>
            <person name="Submissions S."/>
        </authorList>
    </citation>
    <scope>NUCLEOTIDE SEQUENCE [LARGE SCALE GENOMIC DNA]</scope>
    <source>
        <strain evidence="5">DSM 9756</strain>
    </source>
</reference>
<evidence type="ECO:0000256" key="1">
    <source>
        <dbReference type="ARBA" id="ARBA00022801"/>
    </source>
</evidence>